<name>A0A443S2K8_9ACAR</name>
<dbReference type="OrthoDB" id="21243at2759"/>
<dbReference type="Gene3D" id="3.30.930.10">
    <property type="entry name" value="Bira Bifunctional Protein, Domain 2"/>
    <property type="match status" value="1"/>
</dbReference>
<feature type="domain" description="Aminoacyl-tRNA synthetase class II (D/K/N)" evidence="5">
    <location>
        <begin position="91"/>
        <end position="182"/>
    </location>
</feature>
<dbReference type="Proteomes" id="UP000288716">
    <property type="component" value="Unassembled WGS sequence"/>
</dbReference>
<dbReference type="PANTHER" id="PTHR42918:SF9">
    <property type="entry name" value="LYSINE--TRNA LIGASE"/>
    <property type="match status" value="1"/>
</dbReference>
<sequence length="183" mass="20641">MSLTKFKEKYSNLLPEVLSEVSLSLAGRVHAKCEFTRKLTFDVLSGEGDRIQTMADSAHYSSVEAFYKSNKHVEHGDIIGCLGHPAKTINGVIDGVYEMGRVFRNGQIDATHNPEFTTCELFMAYADYNDMVVMLECMLSGMVKSIHCSYKITYHADGLENPAMEIDFTPPFKRVKMIPELER</sequence>
<dbReference type="SUPFAM" id="SSF50249">
    <property type="entry name" value="Nucleic acid-binding proteins"/>
    <property type="match status" value="1"/>
</dbReference>
<dbReference type="VEuPathDB" id="VectorBase:LDEU010262"/>
<dbReference type="Pfam" id="PF00152">
    <property type="entry name" value="tRNA-synt_2"/>
    <property type="match status" value="1"/>
</dbReference>
<reference evidence="6 7" key="1">
    <citation type="journal article" date="2018" name="Gigascience">
        <title>Genomes of trombidid mites reveal novel predicted allergens and laterally-transferred genes associated with secondary metabolism.</title>
        <authorList>
            <person name="Dong X."/>
            <person name="Chaisiri K."/>
            <person name="Xia D."/>
            <person name="Armstrong S.D."/>
            <person name="Fang Y."/>
            <person name="Donnelly M.J."/>
            <person name="Kadowaki T."/>
            <person name="McGarry J.W."/>
            <person name="Darby A.C."/>
            <person name="Makepeace B.L."/>
        </authorList>
    </citation>
    <scope>NUCLEOTIDE SEQUENCE [LARGE SCALE GENOMIC DNA]</scope>
    <source>
        <strain evidence="6">UoL-UT</strain>
    </source>
</reference>
<keyword evidence="3" id="KW-0067">ATP-binding</keyword>
<keyword evidence="2" id="KW-0547">Nucleotide-binding</keyword>
<dbReference type="GO" id="GO:0004824">
    <property type="term" value="F:lysine-tRNA ligase activity"/>
    <property type="evidence" value="ECO:0007669"/>
    <property type="project" value="TreeGrafter"/>
</dbReference>
<evidence type="ECO:0000256" key="3">
    <source>
        <dbReference type="ARBA" id="ARBA00022840"/>
    </source>
</evidence>
<organism evidence="6 7">
    <name type="scientific">Leptotrombidium deliense</name>
    <dbReference type="NCBI Taxonomy" id="299467"/>
    <lineage>
        <taxon>Eukaryota</taxon>
        <taxon>Metazoa</taxon>
        <taxon>Ecdysozoa</taxon>
        <taxon>Arthropoda</taxon>
        <taxon>Chelicerata</taxon>
        <taxon>Arachnida</taxon>
        <taxon>Acari</taxon>
        <taxon>Acariformes</taxon>
        <taxon>Trombidiformes</taxon>
        <taxon>Prostigmata</taxon>
        <taxon>Anystina</taxon>
        <taxon>Parasitengona</taxon>
        <taxon>Trombiculoidea</taxon>
        <taxon>Trombiculidae</taxon>
        <taxon>Leptotrombidium</taxon>
    </lineage>
</organism>
<evidence type="ECO:0000259" key="5">
    <source>
        <dbReference type="Pfam" id="PF00152"/>
    </source>
</evidence>
<dbReference type="GO" id="GO:0005524">
    <property type="term" value="F:ATP binding"/>
    <property type="evidence" value="ECO:0007669"/>
    <property type="project" value="InterPro"/>
</dbReference>
<dbReference type="InterPro" id="IPR045864">
    <property type="entry name" value="aa-tRNA-synth_II/BPL/LPL"/>
</dbReference>
<dbReference type="PANTHER" id="PTHR42918">
    <property type="entry name" value="LYSYL-TRNA SYNTHETASE"/>
    <property type="match status" value="1"/>
</dbReference>
<dbReference type="AlphaFoldDB" id="A0A443S2K8"/>
<dbReference type="InterPro" id="IPR012340">
    <property type="entry name" value="NA-bd_OB-fold"/>
</dbReference>
<dbReference type="InterPro" id="IPR004364">
    <property type="entry name" value="Aa-tRNA-synt_II"/>
</dbReference>
<dbReference type="GO" id="GO:0006430">
    <property type="term" value="P:lysyl-tRNA aminoacylation"/>
    <property type="evidence" value="ECO:0007669"/>
    <property type="project" value="TreeGrafter"/>
</dbReference>
<keyword evidence="7" id="KW-1185">Reference proteome</keyword>
<dbReference type="GO" id="GO:0017101">
    <property type="term" value="C:aminoacyl-tRNA synthetase multienzyme complex"/>
    <property type="evidence" value="ECO:0007669"/>
    <property type="project" value="TreeGrafter"/>
</dbReference>
<comment type="caution">
    <text evidence="6">The sequence shown here is derived from an EMBL/GenBank/DDBJ whole genome shotgun (WGS) entry which is preliminary data.</text>
</comment>
<evidence type="ECO:0000256" key="2">
    <source>
        <dbReference type="ARBA" id="ARBA00022741"/>
    </source>
</evidence>
<protein>
    <submittedName>
        <fullName evidence="6">Lysyl-tRNA synthetase-like protein</fullName>
    </submittedName>
</protein>
<keyword evidence="4 6" id="KW-0030">Aminoacyl-tRNA synthetase</keyword>
<evidence type="ECO:0000313" key="6">
    <source>
        <dbReference type="EMBL" id="RWS21778.1"/>
    </source>
</evidence>
<dbReference type="GO" id="GO:0005739">
    <property type="term" value="C:mitochondrion"/>
    <property type="evidence" value="ECO:0007669"/>
    <property type="project" value="TreeGrafter"/>
</dbReference>
<evidence type="ECO:0000313" key="7">
    <source>
        <dbReference type="Proteomes" id="UP000288716"/>
    </source>
</evidence>
<accession>A0A443S2K8</accession>
<dbReference type="Gene3D" id="2.40.50.140">
    <property type="entry name" value="Nucleic acid-binding proteins"/>
    <property type="match status" value="1"/>
</dbReference>
<keyword evidence="1" id="KW-0436">Ligase</keyword>
<dbReference type="GO" id="GO:0000049">
    <property type="term" value="F:tRNA binding"/>
    <property type="evidence" value="ECO:0007669"/>
    <property type="project" value="TreeGrafter"/>
</dbReference>
<feature type="non-terminal residue" evidence="6">
    <location>
        <position position="183"/>
    </location>
</feature>
<evidence type="ECO:0000256" key="4">
    <source>
        <dbReference type="ARBA" id="ARBA00023146"/>
    </source>
</evidence>
<dbReference type="STRING" id="299467.A0A443S2K8"/>
<dbReference type="GO" id="GO:0005829">
    <property type="term" value="C:cytosol"/>
    <property type="evidence" value="ECO:0007669"/>
    <property type="project" value="TreeGrafter"/>
</dbReference>
<proteinExistence type="predicted"/>
<gene>
    <name evidence="6" type="ORF">B4U80_00175</name>
</gene>
<dbReference type="SUPFAM" id="SSF55681">
    <property type="entry name" value="Class II aaRS and biotin synthetases"/>
    <property type="match status" value="1"/>
</dbReference>
<evidence type="ECO:0000256" key="1">
    <source>
        <dbReference type="ARBA" id="ARBA00022598"/>
    </source>
</evidence>
<dbReference type="EMBL" id="NCKV01010885">
    <property type="protein sequence ID" value="RWS21778.1"/>
    <property type="molecule type" value="Genomic_DNA"/>
</dbReference>